<proteinExistence type="predicted"/>
<evidence type="ECO:0008006" key="3">
    <source>
        <dbReference type="Google" id="ProtNLM"/>
    </source>
</evidence>
<feature type="region of interest" description="Disordered" evidence="1">
    <location>
        <begin position="228"/>
        <end position="247"/>
    </location>
</feature>
<organism evidence="2">
    <name type="scientific">marine sediment metagenome</name>
    <dbReference type="NCBI Taxonomy" id="412755"/>
    <lineage>
        <taxon>unclassified sequences</taxon>
        <taxon>metagenomes</taxon>
        <taxon>ecological metagenomes</taxon>
    </lineage>
</organism>
<evidence type="ECO:0000256" key="1">
    <source>
        <dbReference type="SAM" id="MobiDB-lite"/>
    </source>
</evidence>
<dbReference type="Gene3D" id="3.40.50.300">
    <property type="entry name" value="P-loop containing nucleotide triphosphate hydrolases"/>
    <property type="match status" value="1"/>
</dbReference>
<protein>
    <recommendedName>
        <fullName evidence="3">Sulfotransferase domain-containing protein</fullName>
    </recommendedName>
</protein>
<comment type="caution">
    <text evidence="2">The sequence shown here is derived from an EMBL/GenBank/DDBJ whole genome shotgun (WGS) entry which is preliminary data.</text>
</comment>
<dbReference type="AlphaFoldDB" id="A0A0F9LUT7"/>
<name>A0A0F9LUT7_9ZZZZ</name>
<dbReference type="SUPFAM" id="SSF52540">
    <property type="entry name" value="P-loop containing nucleoside triphosphate hydrolases"/>
    <property type="match status" value="1"/>
</dbReference>
<gene>
    <name evidence="2" type="ORF">LCGC14_1170550</name>
</gene>
<sequence length="247" mass="28805">MGGFNDNTLFIHIPKTGGVTAKRYLEEHLPGFKSSKAAGFPIGHIRLCDVGKTTGRRLGSFQHIIAILRDPYEQQLSSWQFHSHRYLGGCRNLISRVAIEHTSIEAWLQDKDGQFEQWYANSAYADIWYHEIYDTPQWQGLYHWWMDLEGQAFNGEFHLLNHANLATELRDTVKEITGTGVKELPLPGIYNKGRYTGGVEEHYTPKAYKAVEDKFQWAFTHFFKKHQHQHQHQHKHKHKHKQSQDSQ</sequence>
<feature type="compositionally biased region" description="Basic residues" evidence="1">
    <location>
        <begin position="228"/>
        <end position="241"/>
    </location>
</feature>
<dbReference type="InterPro" id="IPR027417">
    <property type="entry name" value="P-loop_NTPase"/>
</dbReference>
<reference evidence="2" key="1">
    <citation type="journal article" date="2015" name="Nature">
        <title>Complex archaea that bridge the gap between prokaryotes and eukaryotes.</title>
        <authorList>
            <person name="Spang A."/>
            <person name="Saw J.H."/>
            <person name="Jorgensen S.L."/>
            <person name="Zaremba-Niedzwiedzka K."/>
            <person name="Martijn J."/>
            <person name="Lind A.E."/>
            <person name="van Eijk R."/>
            <person name="Schleper C."/>
            <person name="Guy L."/>
            <person name="Ettema T.J."/>
        </authorList>
    </citation>
    <scope>NUCLEOTIDE SEQUENCE</scope>
</reference>
<evidence type="ECO:0000313" key="2">
    <source>
        <dbReference type="EMBL" id="KKM97193.1"/>
    </source>
</evidence>
<accession>A0A0F9LUT7</accession>
<dbReference type="EMBL" id="LAZR01005779">
    <property type="protein sequence ID" value="KKM97193.1"/>
    <property type="molecule type" value="Genomic_DNA"/>
</dbReference>